<sequence>MEDMFMEPLFVTECKFDNKSYYEMVPILRKKPSRNFLIFTPVIILIMIFFLVLWGMSGFRDFSWLIPLPAGCLYFVCFFMEPWLRARSALKAGTKFFKETGFERISFYKDSFQVQVYSNDQLTSTATYSYANIISITITSSLYCLSLKLDRTYIIPVMKKSFVFGNQFDFYNFIKDKSIFNNATVKQL</sequence>
<evidence type="ECO:0000256" key="1">
    <source>
        <dbReference type="SAM" id="Phobius"/>
    </source>
</evidence>
<dbReference type="AlphaFoldDB" id="B0G420"/>
<reference evidence="2 3" key="1">
    <citation type="submission" date="2007-10" db="EMBL/GenBank/DDBJ databases">
        <title>Draft genome sequence of Dorea formicigenerans(ATCC 27755).</title>
        <authorList>
            <person name="Sudarsanam P."/>
            <person name="Ley R."/>
            <person name="Guruge J."/>
            <person name="Turnbaugh P.J."/>
            <person name="Mahowald M."/>
            <person name="Liep D."/>
            <person name="Gordon J."/>
        </authorList>
    </citation>
    <scope>NUCLEOTIDE SEQUENCE [LARGE SCALE GENOMIC DNA]</scope>
    <source>
        <strain evidence="2 3">ATCC 27755</strain>
    </source>
</reference>
<proteinExistence type="predicted"/>
<dbReference type="PaxDb" id="411461-DORFOR_00997"/>
<dbReference type="EMBL" id="AAXA02000011">
    <property type="protein sequence ID" value="EDR47472.1"/>
    <property type="molecule type" value="Genomic_DNA"/>
</dbReference>
<protein>
    <recommendedName>
        <fullName evidence="4">YcxB-like protein domain-containing protein</fullName>
    </recommendedName>
</protein>
<accession>B0G420</accession>
<reference evidence="2 3" key="2">
    <citation type="submission" date="2007-10" db="EMBL/GenBank/DDBJ databases">
        <authorList>
            <person name="Fulton L."/>
            <person name="Clifton S."/>
            <person name="Fulton B."/>
            <person name="Xu J."/>
            <person name="Minx P."/>
            <person name="Pepin K.H."/>
            <person name="Johnson M."/>
            <person name="Thiruvilangam P."/>
            <person name="Bhonagiri V."/>
            <person name="Nash W.E."/>
            <person name="Wang C."/>
            <person name="Mardis E.R."/>
            <person name="Wilson R.K."/>
        </authorList>
    </citation>
    <scope>NUCLEOTIDE SEQUENCE [LARGE SCALE GENOMIC DNA]</scope>
    <source>
        <strain evidence="2 3">ATCC 27755</strain>
    </source>
</reference>
<dbReference type="STRING" id="411461.DORFOR_00997"/>
<keyword evidence="1" id="KW-0812">Transmembrane</keyword>
<organism evidence="2 3">
    <name type="scientific">Dorea formicigenerans ATCC 27755</name>
    <dbReference type="NCBI Taxonomy" id="411461"/>
    <lineage>
        <taxon>Bacteria</taxon>
        <taxon>Bacillati</taxon>
        <taxon>Bacillota</taxon>
        <taxon>Clostridia</taxon>
        <taxon>Lachnospirales</taxon>
        <taxon>Lachnospiraceae</taxon>
        <taxon>Dorea</taxon>
    </lineage>
</organism>
<feature type="transmembrane region" description="Helical" evidence="1">
    <location>
        <begin position="62"/>
        <end position="80"/>
    </location>
</feature>
<evidence type="ECO:0000313" key="2">
    <source>
        <dbReference type="EMBL" id="EDR47472.1"/>
    </source>
</evidence>
<keyword evidence="1" id="KW-1133">Transmembrane helix</keyword>
<keyword evidence="1" id="KW-0472">Membrane</keyword>
<comment type="caution">
    <text evidence="2">The sequence shown here is derived from an EMBL/GenBank/DDBJ whole genome shotgun (WGS) entry which is preliminary data.</text>
</comment>
<evidence type="ECO:0000313" key="3">
    <source>
        <dbReference type="Proteomes" id="UP000005359"/>
    </source>
</evidence>
<dbReference type="Proteomes" id="UP000005359">
    <property type="component" value="Unassembled WGS sequence"/>
</dbReference>
<evidence type="ECO:0008006" key="4">
    <source>
        <dbReference type="Google" id="ProtNLM"/>
    </source>
</evidence>
<gene>
    <name evidence="2" type="ORF">DORFOR_00997</name>
</gene>
<feature type="transmembrane region" description="Helical" evidence="1">
    <location>
        <begin position="36"/>
        <end position="56"/>
    </location>
</feature>
<name>B0G420_9FIRM</name>